<dbReference type="InterPro" id="IPR001005">
    <property type="entry name" value="SANT/Myb"/>
</dbReference>
<accession>A0A0K9P8J1</accession>
<name>A0A0K9P8J1_ZOSMR</name>
<gene>
    <name evidence="6" type="ORF">ZOSMA_324G00220</name>
</gene>
<dbReference type="InterPro" id="IPR013083">
    <property type="entry name" value="Znf_RING/FYVE/PHD"/>
</dbReference>
<dbReference type="InterPro" id="IPR009057">
    <property type="entry name" value="Homeodomain-like_sf"/>
</dbReference>
<evidence type="ECO:0000313" key="7">
    <source>
        <dbReference type="Proteomes" id="UP000036987"/>
    </source>
</evidence>
<dbReference type="InterPro" id="IPR001965">
    <property type="entry name" value="Znf_PHD"/>
</dbReference>
<comment type="caution">
    <text evidence="6">The sequence shown here is derived from an EMBL/GenBank/DDBJ whole genome shotgun (WGS) entry which is preliminary data.</text>
</comment>
<evidence type="ECO:0000256" key="3">
    <source>
        <dbReference type="ARBA" id="ARBA00022833"/>
    </source>
</evidence>
<reference evidence="7" key="1">
    <citation type="journal article" date="2016" name="Nature">
        <title>The genome of the seagrass Zostera marina reveals angiosperm adaptation to the sea.</title>
        <authorList>
            <person name="Olsen J.L."/>
            <person name="Rouze P."/>
            <person name="Verhelst B."/>
            <person name="Lin Y.-C."/>
            <person name="Bayer T."/>
            <person name="Collen J."/>
            <person name="Dattolo E."/>
            <person name="De Paoli E."/>
            <person name="Dittami S."/>
            <person name="Maumus F."/>
            <person name="Michel G."/>
            <person name="Kersting A."/>
            <person name="Lauritano C."/>
            <person name="Lohaus R."/>
            <person name="Toepel M."/>
            <person name="Tonon T."/>
            <person name="Vanneste K."/>
            <person name="Amirebrahimi M."/>
            <person name="Brakel J."/>
            <person name="Bostroem C."/>
            <person name="Chovatia M."/>
            <person name="Grimwood J."/>
            <person name="Jenkins J.W."/>
            <person name="Jueterbock A."/>
            <person name="Mraz A."/>
            <person name="Stam W.T."/>
            <person name="Tice H."/>
            <person name="Bornberg-Bauer E."/>
            <person name="Green P.J."/>
            <person name="Pearson G.A."/>
            <person name="Procaccini G."/>
            <person name="Duarte C.M."/>
            <person name="Schmutz J."/>
            <person name="Reusch T.B.H."/>
            <person name="Van de Peer Y."/>
        </authorList>
    </citation>
    <scope>NUCLEOTIDE SEQUENCE [LARGE SCALE GENOMIC DNA]</scope>
    <source>
        <strain evidence="7">cv. Finnish</strain>
    </source>
</reference>
<keyword evidence="7" id="KW-1185">Reference proteome</keyword>
<dbReference type="PANTHER" id="PTHR47863:SF4">
    <property type="entry name" value="RING_FYVE_PHD ZINC FINGER SUPERFAMILY PROTEIN"/>
    <property type="match status" value="1"/>
</dbReference>
<dbReference type="SMART" id="SM00249">
    <property type="entry name" value="PHD"/>
    <property type="match status" value="1"/>
</dbReference>
<dbReference type="InterPro" id="IPR011011">
    <property type="entry name" value="Znf_FYVE_PHD"/>
</dbReference>
<dbReference type="PROSITE" id="PS50090">
    <property type="entry name" value="MYB_LIKE"/>
    <property type="match status" value="1"/>
</dbReference>
<dbReference type="Proteomes" id="UP000036987">
    <property type="component" value="Unassembled WGS sequence"/>
</dbReference>
<proteinExistence type="predicted"/>
<dbReference type="GO" id="GO:0008270">
    <property type="term" value="F:zinc ion binding"/>
    <property type="evidence" value="ECO:0007669"/>
    <property type="project" value="UniProtKB-KW"/>
</dbReference>
<keyword evidence="3" id="KW-0862">Zinc</keyword>
<dbReference type="CDD" id="cd11660">
    <property type="entry name" value="SANT_TRF"/>
    <property type="match status" value="1"/>
</dbReference>
<dbReference type="EMBL" id="LFYR01001044">
    <property type="protein sequence ID" value="KMZ65368.1"/>
    <property type="molecule type" value="Genomic_DNA"/>
</dbReference>
<dbReference type="SUPFAM" id="SSF57903">
    <property type="entry name" value="FYVE/PHD zinc finger"/>
    <property type="match status" value="1"/>
</dbReference>
<evidence type="ECO:0000256" key="4">
    <source>
        <dbReference type="SAM" id="MobiDB-lite"/>
    </source>
</evidence>
<evidence type="ECO:0000256" key="1">
    <source>
        <dbReference type="ARBA" id="ARBA00022723"/>
    </source>
</evidence>
<evidence type="ECO:0000256" key="2">
    <source>
        <dbReference type="ARBA" id="ARBA00022771"/>
    </source>
</evidence>
<dbReference type="Gene3D" id="1.10.246.220">
    <property type="match status" value="1"/>
</dbReference>
<feature type="region of interest" description="Disordered" evidence="4">
    <location>
        <begin position="302"/>
        <end position="322"/>
    </location>
</feature>
<protein>
    <recommendedName>
        <fullName evidence="5">Myb-like domain-containing protein</fullName>
    </recommendedName>
</protein>
<dbReference type="PANTHER" id="PTHR47863">
    <property type="entry name" value="RING/FYVE/PHD ZINC FINGER SUPERFAMILY PROTEIN"/>
    <property type="match status" value="1"/>
</dbReference>
<dbReference type="SUPFAM" id="SSF46689">
    <property type="entry name" value="Homeodomain-like"/>
    <property type="match status" value="1"/>
</dbReference>
<feature type="domain" description="Myb-like" evidence="5">
    <location>
        <begin position="641"/>
        <end position="698"/>
    </location>
</feature>
<evidence type="ECO:0000313" key="6">
    <source>
        <dbReference type="EMBL" id="KMZ65368.1"/>
    </source>
</evidence>
<keyword evidence="2" id="KW-0863">Zinc-finger</keyword>
<dbReference type="Gene3D" id="3.30.40.10">
    <property type="entry name" value="Zinc/RING finger domain, C3HC4 (zinc finger)"/>
    <property type="match status" value="1"/>
</dbReference>
<keyword evidence="1" id="KW-0479">Metal-binding</keyword>
<dbReference type="CDD" id="cd15489">
    <property type="entry name" value="PHD_SF"/>
    <property type="match status" value="1"/>
</dbReference>
<dbReference type="AlphaFoldDB" id="A0A0K9P8J1"/>
<organism evidence="6 7">
    <name type="scientific">Zostera marina</name>
    <name type="common">Eelgrass</name>
    <dbReference type="NCBI Taxonomy" id="29655"/>
    <lineage>
        <taxon>Eukaryota</taxon>
        <taxon>Viridiplantae</taxon>
        <taxon>Streptophyta</taxon>
        <taxon>Embryophyta</taxon>
        <taxon>Tracheophyta</taxon>
        <taxon>Spermatophyta</taxon>
        <taxon>Magnoliopsida</taxon>
        <taxon>Liliopsida</taxon>
        <taxon>Zosteraceae</taxon>
        <taxon>Zostera</taxon>
    </lineage>
</organism>
<evidence type="ECO:0000259" key="5">
    <source>
        <dbReference type="PROSITE" id="PS50090"/>
    </source>
</evidence>
<sequence length="701" mass="79661">MSSATSPELLKLVWRWAIEALADSKKMRTSFLKELIEQNLGGLEDSNVRENVSLRNLEELVESDGLKSSSKVDSSLIFRILENYNEKIKVDPQSEDVISRSIQQLKDSVDKTCVKSVSSLMGILHGLSQEIQLNHLLNLIDNRLNHRGDVPSSNISPRAEVHSANLHGLNQCKNNSACIVNDSTLSYGFKDKQSLGELQNGDKKHIQCKLNQTSLIRKHGLSEKNQPGHLHDLDDVNRLKKISSCSDKVASSTILHDVSSPNIPPRAEVHSAHLHDLNQCRKDSVCIVYDSNSSHIFTGKESLGEQQNGNKKNTHPSLIPIISSGYEDNEESIKKQGEHENEKIIHNSLKEEATEAFFKDKLVTSQIPNDDTQQQMCIKCSTSDHLLVCCGDCCPIAIHESCFGPPLSFDEDTREFYCPFCSYIKAAKAYRNAKKKVYRCKEYLSSFMTVLNEVPSMKPVHSVSQKRSSSSDGDIEDHYHIQERMKRNKANAMKETGHNTTREHAMNSSKILDQKEKDESVILKDINASTCNGIAKSGDGVSHDIQVTKERHEAIERSNASKQHLFEKNATRMNESKDQMPPSSAINCFDFFKESKDQMPSSSAIDQEVQIPTQDNNSEIYRKLRKKPMKRHAIFQYPYCRRSRLAWTEEEEEILKVAVEKLSNGKIKYPWVEILHYGRDVFHKTHPIDLKDKWRNMQKKM</sequence>
<dbReference type="OrthoDB" id="785443at2759"/>